<comment type="caution">
    <text evidence="4">The sequence shown here is derived from an EMBL/GenBank/DDBJ whole genome shotgun (WGS) entry which is preliminary data.</text>
</comment>
<keyword evidence="5" id="KW-1185">Reference proteome</keyword>
<dbReference type="PRINTS" id="PR00412">
    <property type="entry name" value="EPOXHYDRLASE"/>
</dbReference>
<feature type="domain" description="AB hydrolase-1" evidence="3">
    <location>
        <begin position="26"/>
        <end position="144"/>
    </location>
</feature>
<protein>
    <recommendedName>
        <fullName evidence="3">AB hydrolase-1 domain-containing protein</fullName>
    </recommendedName>
</protein>
<dbReference type="OrthoDB" id="7130006at2759"/>
<proteinExistence type="inferred from homology"/>
<organism evidence="4 5">
    <name type="scientific">Gossypium harknessii</name>
    <dbReference type="NCBI Taxonomy" id="34285"/>
    <lineage>
        <taxon>Eukaryota</taxon>
        <taxon>Viridiplantae</taxon>
        <taxon>Streptophyta</taxon>
        <taxon>Embryophyta</taxon>
        <taxon>Tracheophyta</taxon>
        <taxon>Spermatophyta</taxon>
        <taxon>Magnoliopsida</taxon>
        <taxon>eudicotyledons</taxon>
        <taxon>Gunneridae</taxon>
        <taxon>Pentapetalae</taxon>
        <taxon>rosids</taxon>
        <taxon>malvids</taxon>
        <taxon>Malvales</taxon>
        <taxon>Malvaceae</taxon>
        <taxon>Malvoideae</taxon>
        <taxon>Gossypium</taxon>
    </lineage>
</organism>
<dbReference type="Gene3D" id="3.40.50.1820">
    <property type="entry name" value="alpha/beta hydrolase"/>
    <property type="match status" value="1"/>
</dbReference>
<dbReference type="SUPFAM" id="SSF53474">
    <property type="entry name" value="alpha/beta-Hydrolases"/>
    <property type="match status" value="1"/>
</dbReference>
<evidence type="ECO:0000313" key="5">
    <source>
        <dbReference type="Proteomes" id="UP000593560"/>
    </source>
</evidence>
<dbReference type="Pfam" id="PF00561">
    <property type="entry name" value="Abhydrolase_1"/>
    <property type="match status" value="1"/>
</dbReference>
<evidence type="ECO:0000256" key="2">
    <source>
        <dbReference type="ARBA" id="ARBA00038334"/>
    </source>
</evidence>
<reference evidence="4 5" key="1">
    <citation type="journal article" date="2019" name="Genome Biol. Evol.">
        <title>Insights into the evolution of the New World diploid cottons (Gossypium, subgenus Houzingenia) based on genome sequencing.</title>
        <authorList>
            <person name="Grover C.E."/>
            <person name="Arick M.A. 2nd"/>
            <person name="Thrash A."/>
            <person name="Conover J.L."/>
            <person name="Sanders W.S."/>
            <person name="Peterson D.G."/>
            <person name="Frelichowski J.E."/>
            <person name="Scheffler J.A."/>
            <person name="Scheffler B.E."/>
            <person name="Wendel J.F."/>
        </authorList>
    </citation>
    <scope>NUCLEOTIDE SEQUENCE [LARGE SCALE GENOMIC DNA]</scope>
    <source>
        <strain evidence="4">0</strain>
        <tissue evidence="4">Leaf</tissue>
    </source>
</reference>
<sequence length="320" mass="36445">MDQIQHNFITVRGLKFHVADLGEGSNVVLFLHGFPEIWYSWRYQMVALANAGFRTLAPDYRGYGLSDIPPEPEKTTFADLVADLVAILDHLGINKVFVVAKDFGVRPAYLLTLLHPHRVSCVVTLGVPHVPLEPRKYRESLPEGFYISRWNEPGRAEADFGRFDAKTVVRNIYILFSRSEIPIADEKQEVMDMVDASVPLPPWFTEEDLATYGALYEKSGFKTALQVPYRYGVVYAFCRSFDEDFGITDPIVKVPALLIMGCKDYVLKFPGMEEYIKFGQAKELVPDLDIIYLPEGTHFVQEQSPELVNELILDFLRSHM</sequence>
<evidence type="ECO:0000259" key="3">
    <source>
        <dbReference type="Pfam" id="PF00561"/>
    </source>
</evidence>
<dbReference type="InterPro" id="IPR000639">
    <property type="entry name" value="Epox_hydrolase-like"/>
</dbReference>
<dbReference type="PANTHER" id="PTHR43329">
    <property type="entry name" value="EPOXIDE HYDROLASE"/>
    <property type="match status" value="1"/>
</dbReference>
<evidence type="ECO:0000256" key="1">
    <source>
        <dbReference type="ARBA" id="ARBA00022801"/>
    </source>
</evidence>
<gene>
    <name evidence="4" type="ORF">Gohar_010591</name>
</gene>
<accession>A0A7J9GRD8</accession>
<keyword evidence="1" id="KW-0378">Hydrolase</keyword>
<dbReference type="GO" id="GO:0016787">
    <property type="term" value="F:hydrolase activity"/>
    <property type="evidence" value="ECO:0007669"/>
    <property type="project" value="UniProtKB-KW"/>
</dbReference>
<evidence type="ECO:0000313" key="4">
    <source>
        <dbReference type="EMBL" id="MBA0800139.1"/>
    </source>
</evidence>
<dbReference type="AlphaFoldDB" id="A0A7J9GRD8"/>
<dbReference type="EMBL" id="JABFAD010000006">
    <property type="protein sequence ID" value="MBA0800139.1"/>
    <property type="molecule type" value="Genomic_DNA"/>
</dbReference>
<name>A0A7J9GRD8_9ROSI</name>
<dbReference type="InterPro" id="IPR000073">
    <property type="entry name" value="AB_hydrolase_1"/>
</dbReference>
<dbReference type="Proteomes" id="UP000593560">
    <property type="component" value="Unassembled WGS sequence"/>
</dbReference>
<comment type="similarity">
    <text evidence="2">Belongs to the AB hydrolase superfamily. Epoxide hydrolase family.</text>
</comment>
<dbReference type="InterPro" id="IPR029058">
    <property type="entry name" value="AB_hydrolase_fold"/>
</dbReference>